<evidence type="ECO:0000313" key="4">
    <source>
        <dbReference type="Proteomes" id="UP000704611"/>
    </source>
</evidence>
<evidence type="ECO:0000256" key="1">
    <source>
        <dbReference type="SAM" id="MobiDB-lite"/>
    </source>
</evidence>
<dbReference type="EMBL" id="JAHRID010000001">
    <property type="protein sequence ID" value="MBV2127745.1"/>
    <property type="molecule type" value="Genomic_DNA"/>
</dbReference>
<gene>
    <name evidence="3" type="ORF">KQY15_01375</name>
</gene>
<protein>
    <submittedName>
        <fullName evidence="3">DUF1653 domain-containing protein</fullName>
    </submittedName>
</protein>
<feature type="region of interest" description="Disordered" evidence="1">
    <location>
        <begin position="1"/>
        <end position="23"/>
    </location>
</feature>
<feature type="domain" description="DUF1653" evidence="2">
    <location>
        <begin position="30"/>
        <end position="90"/>
    </location>
</feature>
<name>A0ABS6MFZ8_9GAMM</name>
<proteinExistence type="predicted"/>
<reference evidence="3 4" key="1">
    <citation type="submission" date="2021-06" db="EMBL/GenBank/DDBJ databases">
        <title>Rheinheimera indica sp. nov., isolated from deep-sea sediment.</title>
        <authorList>
            <person name="Wang Z."/>
            <person name="Zhang X.-Y."/>
        </authorList>
    </citation>
    <scope>NUCLEOTIDE SEQUENCE [LARGE SCALE GENOMIC DNA]</scope>
    <source>
        <strain evidence="3 4">SM2107</strain>
    </source>
</reference>
<sequence>MNNSPELVNSPEPVNSSEPVNNPEPDIAIGYYQHYKGALYQVIHLARHSETDEWLVIYRALYGDFGLWARPASMFSETVTIAGEELARFQFISEQPPE</sequence>
<evidence type="ECO:0000313" key="3">
    <source>
        <dbReference type="EMBL" id="MBV2127745.1"/>
    </source>
</evidence>
<evidence type="ECO:0000259" key="2">
    <source>
        <dbReference type="Pfam" id="PF07866"/>
    </source>
</evidence>
<dbReference type="Pfam" id="PF07866">
    <property type="entry name" value="DUF1653"/>
    <property type="match status" value="1"/>
</dbReference>
<feature type="compositionally biased region" description="Polar residues" evidence="1">
    <location>
        <begin position="1"/>
        <end position="20"/>
    </location>
</feature>
<dbReference type="InterPro" id="IPR023387">
    <property type="entry name" value="DUF1653-like_dom"/>
</dbReference>
<keyword evidence="4" id="KW-1185">Reference proteome</keyword>
<organism evidence="3 4">
    <name type="scientific">Arsukibacterium indicum</name>
    <dbReference type="NCBI Taxonomy" id="2848612"/>
    <lineage>
        <taxon>Bacteria</taxon>
        <taxon>Pseudomonadati</taxon>
        <taxon>Pseudomonadota</taxon>
        <taxon>Gammaproteobacteria</taxon>
        <taxon>Chromatiales</taxon>
        <taxon>Chromatiaceae</taxon>
        <taxon>Arsukibacterium</taxon>
    </lineage>
</organism>
<accession>A0ABS6MFZ8</accession>
<dbReference type="Proteomes" id="UP000704611">
    <property type="component" value="Unassembled WGS sequence"/>
</dbReference>
<comment type="caution">
    <text evidence="3">The sequence shown here is derived from an EMBL/GenBank/DDBJ whole genome shotgun (WGS) entry which is preliminary data.</text>
</comment>
<dbReference type="RefSeq" id="WP_217666601.1">
    <property type="nucleotide sequence ID" value="NZ_JAHRID010000001.1"/>
</dbReference>